<reference evidence="12 13" key="1">
    <citation type="journal article" date="2019" name="Int. J. Syst. Evol. Microbiol.">
        <title>The Global Catalogue of Microorganisms (GCM) 10K type strain sequencing project: providing services to taxonomists for standard genome sequencing and annotation.</title>
        <authorList>
            <consortium name="The Broad Institute Genomics Platform"/>
            <consortium name="The Broad Institute Genome Sequencing Center for Infectious Disease"/>
            <person name="Wu L."/>
            <person name="Ma J."/>
        </authorList>
    </citation>
    <scope>NUCLEOTIDE SEQUENCE [LARGE SCALE GENOMIC DNA]</scope>
    <source>
        <strain evidence="12 13">JCM 12389</strain>
    </source>
</reference>
<evidence type="ECO:0000256" key="10">
    <source>
        <dbReference type="SAM" id="Phobius"/>
    </source>
</evidence>
<feature type="transmembrane region" description="Helical" evidence="10">
    <location>
        <begin position="154"/>
        <end position="171"/>
    </location>
</feature>
<feature type="transmembrane region" description="Helical" evidence="10">
    <location>
        <begin position="9"/>
        <end position="27"/>
    </location>
</feature>
<keyword evidence="6 10" id="KW-1133">Transmembrane helix</keyword>
<dbReference type="PANTHER" id="PTHR47371:SF3">
    <property type="entry name" value="PHOSPHOGLYCEROL TRANSFERASE I"/>
    <property type="match status" value="1"/>
</dbReference>
<comment type="similarity">
    <text evidence="3 8">Belongs to the LTA synthase family.</text>
</comment>
<evidence type="ECO:0000256" key="8">
    <source>
        <dbReference type="PIRNR" id="PIRNR005091"/>
    </source>
</evidence>
<dbReference type="CDD" id="cd16015">
    <property type="entry name" value="LTA_synthase"/>
    <property type="match status" value="1"/>
</dbReference>
<keyword evidence="5 10" id="KW-0812">Transmembrane</keyword>
<organism evidence="12 13">
    <name type="scientific">Salinibacillus aidingensis</name>
    <dbReference type="NCBI Taxonomy" id="237684"/>
    <lineage>
        <taxon>Bacteria</taxon>
        <taxon>Bacillati</taxon>
        <taxon>Bacillota</taxon>
        <taxon>Bacilli</taxon>
        <taxon>Bacillales</taxon>
        <taxon>Bacillaceae</taxon>
        <taxon>Salinibacillus</taxon>
    </lineage>
</organism>
<proteinExistence type="inferred from homology"/>
<evidence type="ECO:0000256" key="2">
    <source>
        <dbReference type="ARBA" id="ARBA00004936"/>
    </source>
</evidence>
<evidence type="ECO:0000256" key="4">
    <source>
        <dbReference type="ARBA" id="ARBA00022475"/>
    </source>
</evidence>
<comment type="caution">
    <text evidence="12">The sequence shown here is derived from an EMBL/GenBank/DDBJ whole genome shotgun (WGS) entry which is preliminary data.</text>
</comment>
<dbReference type="InterPro" id="IPR017850">
    <property type="entry name" value="Alkaline_phosphatase_core_sf"/>
</dbReference>
<dbReference type="Gene3D" id="3.40.720.10">
    <property type="entry name" value="Alkaline Phosphatase, subunit A"/>
    <property type="match status" value="1"/>
</dbReference>
<dbReference type="RefSeq" id="WP_343839127.1">
    <property type="nucleotide sequence ID" value="NZ_BAAADO010000003.1"/>
</dbReference>
<dbReference type="SUPFAM" id="SSF53649">
    <property type="entry name" value="Alkaline phosphatase-like"/>
    <property type="match status" value="1"/>
</dbReference>
<keyword evidence="7 8" id="KW-0472">Membrane</keyword>
<dbReference type="PANTHER" id="PTHR47371">
    <property type="entry name" value="LIPOTEICHOIC ACID SYNTHASE"/>
    <property type="match status" value="1"/>
</dbReference>
<evidence type="ECO:0000256" key="5">
    <source>
        <dbReference type="ARBA" id="ARBA00022692"/>
    </source>
</evidence>
<protein>
    <submittedName>
        <fullName evidence="12">Lipoteichoic acid synthase LtaS1</fullName>
    </submittedName>
</protein>
<dbReference type="InterPro" id="IPR050448">
    <property type="entry name" value="OpgB/LTA_synthase_biosynth"/>
</dbReference>
<dbReference type="PIRSF" id="PIRSF005091">
    <property type="entry name" value="Mmb_sulf_HI1246"/>
    <property type="match status" value="1"/>
</dbReference>
<gene>
    <name evidence="12" type="primary">ltaS1</name>
    <name evidence="12" type="ORF">GCM10008986_13770</name>
</gene>
<feature type="region of interest" description="Disordered" evidence="9">
    <location>
        <begin position="647"/>
        <end position="696"/>
    </location>
</feature>
<dbReference type="InterPro" id="IPR012160">
    <property type="entry name" value="LtaS-like"/>
</dbReference>
<dbReference type="Pfam" id="PF00884">
    <property type="entry name" value="Sulfatase"/>
    <property type="match status" value="1"/>
</dbReference>
<feature type="domain" description="Sulfatase N-terminal" evidence="11">
    <location>
        <begin position="245"/>
        <end position="539"/>
    </location>
</feature>
<feature type="transmembrane region" description="Helical" evidence="10">
    <location>
        <begin position="42"/>
        <end position="61"/>
    </location>
</feature>
<evidence type="ECO:0000256" key="1">
    <source>
        <dbReference type="ARBA" id="ARBA00004651"/>
    </source>
</evidence>
<evidence type="ECO:0000256" key="9">
    <source>
        <dbReference type="SAM" id="MobiDB-lite"/>
    </source>
</evidence>
<evidence type="ECO:0000313" key="12">
    <source>
        <dbReference type="EMBL" id="GAA0489206.1"/>
    </source>
</evidence>
<evidence type="ECO:0000259" key="11">
    <source>
        <dbReference type="Pfam" id="PF00884"/>
    </source>
</evidence>
<evidence type="ECO:0000256" key="7">
    <source>
        <dbReference type="ARBA" id="ARBA00023136"/>
    </source>
</evidence>
<name>A0ABN1B319_9BACI</name>
<keyword evidence="13" id="KW-1185">Reference proteome</keyword>
<evidence type="ECO:0000256" key="3">
    <source>
        <dbReference type="ARBA" id="ARBA00009983"/>
    </source>
</evidence>
<sequence>MKKILSSKMGFFSIAVFIFWIKTYVIYKTEFTLGVSGSMQEFLLFFNPLSSGLIFIGLALFSKGHKIGRRIIIVEAIMSFILYSNVVYYRFNSDFITLATLMQTDNFGSLGGSILNLMAPYDILYLFDIVLLIFLYKKFKPNWTFERLQLRKPLLVLATGLVVFSVNLSLAEDDRPQLLERTFDRNYLVKYLGMYNFILYDAAQNIENSTQRVLADSDDITEVQNYTKAKYAQPNEKLFGAAKGKNIIKIHLESFQSFLIDYKLHGEEVTPFLNSLVHDESKSFTYFDNFFHQTGQGKTADAELITDTSLYGLSNGSAFSTKADNTFQALPAILDQRQGYTSAVFHGDGKSFWNRDNMYKSLGVNEFYYDSYYDMSKENVINYGLKDKPFFEQSMPYLKNMEKPFYAHMMTLTHHHPYLIDEEDATIAPAETGDPSVDRYFQTARYLDEALKQFFEDLKEAGLYEDSVIMIYGDHYGISENHNRAMKEITGEKITSFKSAQLQRVPFIIKVPGVEGQGINHEYTAMTDVMPTLLHLLGIDAQDYILFGTDMFSKDHKEMVPFRNGDFITDKYSYVDGAFYNNKTGEKISDPTESMLNMKETAHHELELSDKVLNGDLLRFYSPNEQWEPVNTGDYFYPTLKENEKINDTDGVKDLEDDTKASNENRVDVSENEGSKEEGYEEEDQNQNETKAEEQQ</sequence>
<dbReference type="InterPro" id="IPR000917">
    <property type="entry name" value="Sulfatase_N"/>
</dbReference>
<evidence type="ECO:0000256" key="6">
    <source>
        <dbReference type="ARBA" id="ARBA00022989"/>
    </source>
</evidence>
<comment type="pathway">
    <text evidence="2">Cell wall biogenesis; lipoteichoic acid biosynthesis.</text>
</comment>
<accession>A0ABN1B319</accession>
<keyword evidence="4 8" id="KW-1003">Cell membrane</keyword>
<feature type="compositionally biased region" description="Basic and acidic residues" evidence="9">
    <location>
        <begin position="647"/>
        <end position="678"/>
    </location>
</feature>
<feature type="transmembrane region" description="Helical" evidence="10">
    <location>
        <begin position="73"/>
        <end position="91"/>
    </location>
</feature>
<evidence type="ECO:0000313" key="13">
    <source>
        <dbReference type="Proteomes" id="UP001500880"/>
    </source>
</evidence>
<dbReference type="Gene3D" id="3.30.1120.170">
    <property type="match status" value="1"/>
</dbReference>
<comment type="subcellular location">
    <subcellularLocation>
        <location evidence="1">Cell membrane</location>
        <topology evidence="1">Multi-pass membrane protein</topology>
    </subcellularLocation>
</comment>
<feature type="transmembrane region" description="Helical" evidence="10">
    <location>
        <begin position="111"/>
        <end position="134"/>
    </location>
</feature>
<dbReference type="EMBL" id="BAAADO010000003">
    <property type="protein sequence ID" value="GAA0489206.1"/>
    <property type="molecule type" value="Genomic_DNA"/>
</dbReference>
<dbReference type="Proteomes" id="UP001500880">
    <property type="component" value="Unassembled WGS sequence"/>
</dbReference>